<evidence type="ECO:0000313" key="3">
    <source>
        <dbReference type="EMBL" id="MFC7148473.1"/>
    </source>
</evidence>
<dbReference type="PROSITE" id="PS51257">
    <property type="entry name" value="PROKAR_LIPOPROTEIN"/>
    <property type="match status" value="1"/>
</dbReference>
<keyword evidence="4" id="KW-1185">Reference proteome</keyword>
<feature type="chain" id="PRO_5045142761" description="Lipoprotein" evidence="2">
    <location>
        <begin position="24"/>
        <end position="153"/>
    </location>
</feature>
<dbReference type="Proteomes" id="UP001596378">
    <property type="component" value="Unassembled WGS sequence"/>
</dbReference>
<feature type="region of interest" description="Disordered" evidence="1">
    <location>
        <begin position="26"/>
        <end position="60"/>
    </location>
</feature>
<evidence type="ECO:0000256" key="1">
    <source>
        <dbReference type="SAM" id="MobiDB-lite"/>
    </source>
</evidence>
<name>A0ABW2F5H5_9BACL</name>
<proteinExistence type="predicted"/>
<evidence type="ECO:0008006" key="5">
    <source>
        <dbReference type="Google" id="ProtNLM"/>
    </source>
</evidence>
<comment type="caution">
    <text evidence="3">The sequence shown here is derived from an EMBL/GenBank/DDBJ whole genome shotgun (WGS) entry which is preliminary data.</text>
</comment>
<evidence type="ECO:0000313" key="4">
    <source>
        <dbReference type="Proteomes" id="UP001596378"/>
    </source>
</evidence>
<gene>
    <name evidence="3" type="ORF">ACFQMJ_08050</name>
</gene>
<organism evidence="3 4">
    <name type="scientific">Cohnella cellulosilytica</name>
    <dbReference type="NCBI Taxonomy" id="986710"/>
    <lineage>
        <taxon>Bacteria</taxon>
        <taxon>Bacillati</taxon>
        <taxon>Bacillota</taxon>
        <taxon>Bacilli</taxon>
        <taxon>Bacillales</taxon>
        <taxon>Paenibacillaceae</taxon>
        <taxon>Cohnella</taxon>
    </lineage>
</organism>
<evidence type="ECO:0000256" key="2">
    <source>
        <dbReference type="SAM" id="SignalP"/>
    </source>
</evidence>
<feature type="signal peptide" evidence="2">
    <location>
        <begin position="1"/>
        <end position="23"/>
    </location>
</feature>
<reference evidence="4" key="1">
    <citation type="journal article" date="2019" name="Int. J. Syst. Evol. Microbiol.">
        <title>The Global Catalogue of Microorganisms (GCM) 10K type strain sequencing project: providing services to taxonomists for standard genome sequencing and annotation.</title>
        <authorList>
            <consortium name="The Broad Institute Genomics Platform"/>
            <consortium name="The Broad Institute Genome Sequencing Center for Infectious Disease"/>
            <person name="Wu L."/>
            <person name="Ma J."/>
        </authorList>
    </citation>
    <scope>NUCLEOTIDE SEQUENCE [LARGE SCALE GENOMIC DNA]</scope>
    <source>
        <strain evidence="4">KCTC 12907</strain>
    </source>
</reference>
<protein>
    <recommendedName>
        <fullName evidence="5">Lipoprotein</fullName>
    </recommendedName>
</protein>
<sequence>MRKKTWIYIGLSLILAAALSACQSSDNSPASSNAEAAQSGSPESAVNKRPEYLPADFPLPADAQISTSHSGLADGKKSSLLIFTTKESMSAVTEMYTEYFKKQNLDESAQTIDDKNIIIQGDNLDKNESWSLIGGALASSEGVVELNVTWAEL</sequence>
<dbReference type="RefSeq" id="WP_378045252.1">
    <property type="nucleotide sequence ID" value="NZ_JBHMDN010000007.1"/>
</dbReference>
<accession>A0ABW2F5H5</accession>
<dbReference type="EMBL" id="JBHTAI010000004">
    <property type="protein sequence ID" value="MFC7148473.1"/>
    <property type="molecule type" value="Genomic_DNA"/>
</dbReference>
<keyword evidence="2" id="KW-0732">Signal</keyword>
<feature type="compositionally biased region" description="Polar residues" evidence="1">
    <location>
        <begin position="26"/>
        <end position="44"/>
    </location>
</feature>